<name>A0ABQ1PSX7_9GAMM</name>
<dbReference type="PANTHER" id="PTHR15020">
    <property type="entry name" value="FLAVIN REDUCTASE-RELATED"/>
    <property type="match status" value="1"/>
</dbReference>
<feature type="domain" description="NAD(P)-binding" evidence="1">
    <location>
        <begin position="9"/>
        <end position="186"/>
    </location>
</feature>
<dbReference type="CDD" id="cd05243">
    <property type="entry name" value="SDR_a5"/>
    <property type="match status" value="1"/>
</dbReference>
<evidence type="ECO:0000313" key="2">
    <source>
        <dbReference type="EMBL" id="GGD02831.1"/>
    </source>
</evidence>
<dbReference type="Pfam" id="PF13460">
    <property type="entry name" value="NAD_binding_10"/>
    <property type="match status" value="1"/>
</dbReference>
<sequence length="200" mass="20741">MSMTILVAGATGKTGHQVVQNLVDQGHKPTALVREGSDTSALPKGVDVRRGDLTDLKSGVCEGMEAVIFAAGSGSATGPEMTEKVDRDGAKRLIDLARESGVKRFVMLSSVGADQANPSGKIAPYLNAKHAADEHLKNSGLTYAILRPVALTNEGRSSKVILGEGVDKSAKASRADVAHVLAEAATTGRYDGTAQNMQSA</sequence>
<accession>A0ABQ1PSX7</accession>
<evidence type="ECO:0000259" key="1">
    <source>
        <dbReference type="Pfam" id="PF13460"/>
    </source>
</evidence>
<protein>
    <submittedName>
        <fullName evidence="2">NAD dependent epimerase/dehydratase</fullName>
    </submittedName>
</protein>
<keyword evidence="3" id="KW-1185">Reference proteome</keyword>
<dbReference type="Proteomes" id="UP000638188">
    <property type="component" value="Unassembled WGS sequence"/>
</dbReference>
<dbReference type="PANTHER" id="PTHR15020:SF50">
    <property type="entry name" value="UPF0659 PROTEIN YMR090W"/>
    <property type="match status" value="1"/>
</dbReference>
<evidence type="ECO:0000313" key="3">
    <source>
        <dbReference type="Proteomes" id="UP000638188"/>
    </source>
</evidence>
<dbReference type="SUPFAM" id="SSF51735">
    <property type="entry name" value="NAD(P)-binding Rossmann-fold domains"/>
    <property type="match status" value="1"/>
</dbReference>
<reference evidence="3" key="1">
    <citation type="journal article" date="2019" name="Int. J. Syst. Evol. Microbiol.">
        <title>The Global Catalogue of Microorganisms (GCM) 10K type strain sequencing project: providing services to taxonomists for standard genome sequencing and annotation.</title>
        <authorList>
            <consortium name="The Broad Institute Genomics Platform"/>
            <consortium name="The Broad Institute Genome Sequencing Center for Infectious Disease"/>
            <person name="Wu L."/>
            <person name="Ma J."/>
        </authorList>
    </citation>
    <scope>NUCLEOTIDE SEQUENCE [LARGE SCALE GENOMIC DNA]</scope>
    <source>
        <strain evidence="3">CGMCC 1.12482</strain>
    </source>
</reference>
<dbReference type="EMBL" id="BMFF01000004">
    <property type="protein sequence ID" value="GGD02831.1"/>
    <property type="molecule type" value="Genomic_DNA"/>
</dbReference>
<dbReference type="InterPro" id="IPR016040">
    <property type="entry name" value="NAD(P)-bd_dom"/>
</dbReference>
<comment type="caution">
    <text evidence="2">The sequence shown here is derived from an EMBL/GenBank/DDBJ whole genome shotgun (WGS) entry which is preliminary data.</text>
</comment>
<dbReference type="InterPro" id="IPR036291">
    <property type="entry name" value="NAD(P)-bd_dom_sf"/>
</dbReference>
<gene>
    <name evidence="2" type="ORF">GCM10007418_22500</name>
</gene>
<proteinExistence type="predicted"/>
<organism evidence="2 3">
    <name type="scientific">Halopseudomonas salina</name>
    <dbReference type="NCBI Taxonomy" id="1323744"/>
    <lineage>
        <taxon>Bacteria</taxon>
        <taxon>Pseudomonadati</taxon>
        <taxon>Pseudomonadota</taxon>
        <taxon>Gammaproteobacteria</taxon>
        <taxon>Pseudomonadales</taxon>
        <taxon>Pseudomonadaceae</taxon>
        <taxon>Halopseudomonas</taxon>
    </lineage>
</organism>
<dbReference type="RefSeq" id="WP_223825386.1">
    <property type="nucleotide sequence ID" value="NZ_BMFF01000004.1"/>
</dbReference>
<dbReference type="Gene3D" id="3.40.50.720">
    <property type="entry name" value="NAD(P)-binding Rossmann-like Domain"/>
    <property type="match status" value="1"/>
</dbReference>